<dbReference type="RefSeq" id="WP_164994793.1">
    <property type="nucleotide sequence ID" value="NZ_CP049055.1"/>
</dbReference>
<sequence>MNWLDNLTPEDFAGDLRLVADHCGVEVARSLAEKLKSIPIYIRPIEDVIGKRKELYIVKNFHGDNYTELAIATGFSERHVRKLINKHRTEERQKYLQRPLFPPGRGE</sequence>
<organism evidence="2 3">
    <name type="scientific">Kuenenia stuttgartiensis</name>
    <dbReference type="NCBI Taxonomy" id="174633"/>
    <lineage>
        <taxon>Bacteria</taxon>
        <taxon>Pseudomonadati</taxon>
        <taxon>Planctomycetota</taxon>
        <taxon>Candidatus Brocadiia</taxon>
        <taxon>Candidatus Brocadiales</taxon>
        <taxon>Candidatus Brocadiaceae</taxon>
        <taxon>Candidatus Kuenenia</taxon>
    </lineage>
</organism>
<dbReference type="AlphaFoldDB" id="A0A6G7GNW0"/>
<protein>
    <recommendedName>
        <fullName evidence="1">Mor transcription activator domain-containing protein</fullName>
    </recommendedName>
</protein>
<dbReference type="SUPFAM" id="SSF46689">
    <property type="entry name" value="Homeodomain-like"/>
    <property type="match status" value="1"/>
</dbReference>
<dbReference type="EMBL" id="CP049055">
    <property type="protein sequence ID" value="QII11226.1"/>
    <property type="molecule type" value="Genomic_DNA"/>
</dbReference>
<evidence type="ECO:0000313" key="3">
    <source>
        <dbReference type="Proteomes" id="UP000501926"/>
    </source>
</evidence>
<dbReference type="Pfam" id="PF08765">
    <property type="entry name" value="Mor"/>
    <property type="match status" value="1"/>
</dbReference>
<evidence type="ECO:0000313" key="2">
    <source>
        <dbReference type="EMBL" id="QII11226.1"/>
    </source>
</evidence>
<evidence type="ECO:0000259" key="1">
    <source>
        <dbReference type="Pfam" id="PF08765"/>
    </source>
</evidence>
<dbReference type="Proteomes" id="UP000501926">
    <property type="component" value="Chromosome"/>
</dbReference>
<gene>
    <name evidence="2" type="ORF">KsCSTR_18470</name>
</gene>
<dbReference type="InterPro" id="IPR009057">
    <property type="entry name" value="Homeodomain-like_sf"/>
</dbReference>
<feature type="domain" description="Mor transcription activator" evidence="1">
    <location>
        <begin position="19"/>
        <end position="95"/>
    </location>
</feature>
<name>A0A6G7GNW0_KUEST</name>
<dbReference type="Gene3D" id="1.10.10.60">
    <property type="entry name" value="Homeodomain-like"/>
    <property type="match status" value="1"/>
</dbReference>
<reference evidence="2 3" key="1">
    <citation type="submission" date="2020-02" db="EMBL/GenBank/DDBJ databases">
        <title>Newly sequenced genome of strain CSTR1 showed variability in Candidatus Kuenenia stuttgartiensis genomes.</title>
        <authorList>
            <person name="Ding C."/>
            <person name="Adrian L."/>
        </authorList>
    </citation>
    <scope>NUCLEOTIDE SEQUENCE [LARGE SCALE GENOMIC DNA]</scope>
    <source>
        <strain evidence="2 3">CSTR1</strain>
    </source>
</reference>
<accession>A0A6G7GNW0</accession>
<proteinExistence type="predicted"/>
<dbReference type="InterPro" id="IPR014875">
    <property type="entry name" value="Mor_transcription_activator"/>
</dbReference>